<sequence>MNTNKIAIEVNHVSKNFRIYKDKSHTFKDWVLFRKRHNYVLNQVLNDVSFTVKKGQALGLIGHNGCGKSTTLKLLNKILYPDSGTIYMHGKISSLIELGAGFHPDMTGRENIYINATIFGLKKHEIDERLDDIIRFSELEEYIDSPVRTYSSGMYMRLAFSIAINVSADILLVDEILAVGDANFQKKCFDKMEEIKKAGTTIVIVSHSMDQIKSICDRVIWLDAGKIRRDGDAYQVCSDYLTAMDDMAQARMRMEESELFKTVIQDPNVQYPIKQITNQAGSSARRSGNMIARFQEISLRDAGGKPCRMFFYNEEANITFSIVSERKNLKGNVIFNIITKDGIWLASFESYLQYGYYLNLDHIWQGTMRLTHLPLAAGEYILEAVIRSPEGEDFDCLTHFIYFHVSAKYSFGSRPVAIENKWSLTKGDQL</sequence>
<dbReference type="Pfam" id="PF00005">
    <property type="entry name" value="ABC_tran"/>
    <property type="match status" value="1"/>
</dbReference>
<evidence type="ECO:0000313" key="7">
    <source>
        <dbReference type="Proteomes" id="UP000481852"/>
    </source>
</evidence>
<keyword evidence="2" id="KW-0813">Transport</keyword>
<dbReference type="InterPro" id="IPR027417">
    <property type="entry name" value="P-loop_NTPase"/>
</dbReference>
<accession>A0A6L5X4X9</accession>
<dbReference type="SMART" id="SM00382">
    <property type="entry name" value="AAA"/>
    <property type="match status" value="1"/>
</dbReference>
<dbReference type="InterPro" id="IPR050683">
    <property type="entry name" value="Bact_Polysacc_Export_ATP-bd"/>
</dbReference>
<evidence type="ECO:0000313" key="6">
    <source>
        <dbReference type="EMBL" id="MSS14428.1"/>
    </source>
</evidence>
<dbReference type="InterPro" id="IPR029439">
    <property type="entry name" value="Wzt_C"/>
</dbReference>
<dbReference type="Pfam" id="PF14524">
    <property type="entry name" value="Wzt_C"/>
    <property type="match status" value="1"/>
</dbReference>
<comment type="similarity">
    <text evidence="1">Belongs to the ABC transporter superfamily.</text>
</comment>
<dbReference type="Proteomes" id="UP000481852">
    <property type="component" value="Unassembled WGS sequence"/>
</dbReference>
<keyword evidence="7" id="KW-1185">Reference proteome</keyword>
<name>A0A6L5X4X9_9FIRM</name>
<dbReference type="SUPFAM" id="SSF52540">
    <property type="entry name" value="P-loop containing nucleoside triphosphate hydrolases"/>
    <property type="match status" value="1"/>
</dbReference>
<dbReference type="CDD" id="cd03220">
    <property type="entry name" value="ABC_KpsT_Wzt"/>
    <property type="match status" value="1"/>
</dbReference>
<dbReference type="GO" id="GO:0005524">
    <property type="term" value="F:ATP binding"/>
    <property type="evidence" value="ECO:0007669"/>
    <property type="project" value="UniProtKB-KW"/>
</dbReference>
<comment type="caution">
    <text evidence="6">The sequence shown here is derived from an EMBL/GenBank/DDBJ whole genome shotgun (WGS) entry which is preliminary data.</text>
</comment>
<evidence type="ECO:0000259" key="5">
    <source>
        <dbReference type="PROSITE" id="PS50893"/>
    </source>
</evidence>
<evidence type="ECO:0000256" key="4">
    <source>
        <dbReference type="ARBA" id="ARBA00022840"/>
    </source>
</evidence>
<gene>
    <name evidence="6" type="ORF">FYJ35_05125</name>
</gene>
<evidence type="ECO:0000256" key="1">
    <source>
        <dbReference type="ARBA" id="ARBA00005417"/>
    </source>
</evidence>
<evidence type="ECO:0000256" key="2">
    <source>
        <dbReference type="ARBA" id="ARBA00022448"/>
    </source>
</evidence>
<dbReference type="GO" id="GO:0140359">
    <property type="term" value="F:ABC-type transporter activity"/>
    <property type="evidence" value="ECO:0007669"/>
    <property type="project" value="InterPro"/>
</dbReference>
<dbReference type="Gene3D" id="2.70.50.60">
    <property type="entry name" value="abc- transporter (atp binding component) like domain"/>
    <property type="match status" value="1"/>
</dbReference>
<dbReference type="PANTHER" id="PTHR46743">
    <property type="entry name" value="TEICHOIC ACIDS EXPORT ATP-BINDING PROTEIN TAGH"/>
    <property type="match status" value="1"/>
</dbReference>
<dbReference type="GO" id="GO:0016887">
    <property type="term" value="F:ATP hydrolysis activity"/>
    <property type="evidence" value="ECO:0007669"/>
    <property type="project" value="InterPro"/>
</dbReference>
<dbReference type="PANTHER" id="PTHR46743:SF2">
    <property type="entry name" value="TEICHOIC ACIDS EXPORT ATP-BINDING PROTEIN TAGH"/>
    <property type="match status" value="1"/>
</dbReference>
<organism evidence="6 7">
    <name type="scientific">Porcincola intestinalis</name>
    <dbReference type="NCBI Taxonomy" id="2606632"/>
    <lineage>
        <taxon>Bacteria</taxon>
        <taxon>Bacillati</taxon>
        <taxon>Bacillota</taxon>
        <taxon>Clostridia</taxon>
        <taxon>Lachnospirales</taxon>
        <taxon>Lachnospiraceae</taxon>
        <taxon>Porcincola</taxon>
    </lineage>
</organism>
<dbReference type="InterPro" id="IPR003439">
    <property type="entry name" value="ABC_transporter-like_ATP-bd"/>
</dbReference>
<reference evidence="6 7" key="1">
    <citation type="submission" date="2019-08" db="EMBL/GenBank/DDBJ databases">
        <title>In-depth cultivation of the pig gut microbiome towards novel bacterial diversity and tailored functional studies.</title>
        <authorList>
            <person name="Wylensek D."/>
            <person name="Hitch T.C.A."/>
            <person name="Clavel T."/>
        </authorList>
    </citation>
    <scope>NUCLEOTIDE SEQUENCE [LARGE SCALE GENOMIC DNA]</scope>
    <source>
        <strain evidence="6 7">Oil+RF-744-WCA-WT-11</strain>
    </source>
</reference>
<dbReference type="EMBL" id="VULZ01000004">
    <property type="protein sequence ID" value="MSS14428.1"/>
    <property type="molecule type" value="Genomic_DNA"/>
</dbReference>
<dbReference type="CDD" id="cd10147">
    <property type="entry name" value="Wzt_C-like"/>
    <property type="match status" value="1"/>
</dbReference>
<dbReference type="InterPro" id="IPR015860">
    <property type="entry name" value="ABC_transpr_TagH-like"/>
</dbReference>
<evidence type="ECO:0000256" key="3">
    <source>
        <dbReference type="ARBA" id="ARBA00022741"/>
    </source>
</evidence>
<keyword evidence="4 6" id="KW-0067">ATP-binding</keyword>
<proteinExistence type="inferred from homology"/>
<dbReference type="Gene3D" id="3.40.50.300">
    <property type="entry name" value="P-loop containing nucleotide triphosphate hydrolases"/>
    <property type="match status" value="1"/>
</dbReference>
<dbReference type="AlphaFoldDB" id="A0A6L5X4X9"/>
<dbReference type="InterPro" id="IPR003593">
    <property type="entry name" value="AAA+_ATPase"/>
</dbReference>
<dbReference type="PROSITE" id="PS50893">
    <property type="entry name" value="ABC_TRANSPORTER_2"/>
    <property type="match status" value="1"/>
</dbReference>
<dbReference type="RefSeq" id="WP_154524171.1">
    <property type="nucleotide sequence ID" value="NZ_VULZ01000004.1"/>
</dbReference>
<protein>
    <submittedName>
        <fullName evidence="6">ABC transporter ATP-binding protein</fullName>
    </submittedName>
</protein>
<dbReference type="GO" id="GO:0016020">
    <property type="term" value="C:membrane"/>
    <property type="evidence" value="ECO:0007669"/>
    <property type="project" value="InterPro"/>
</dbReference>
<keyword evidence="3" id="KW-0547">Nucleotide-binding</keyword>
<feature type="domain" description="ABC transporter" evidence="5">
    <location>
        <begin position="27"/>
        <end position="249"/>
    </location>
</feature>